<evidence type="ECO:0000256" key="9">
    <source>
        <dbReference type="ARBA" id="ARBA00023014"/>
    </source>
</evidence>
<dbReference type="Pfam" id="PF13187">
    <property type="entry name" value="Fer4_9"/>
    <property type="match status" value="1"/>
</dbReference>
<dbReference type="InterPro" id="IPR009051">
    <property type="entry name" value="Helical_ferredxn"/>
</dbReference>
<dbReference type="InterPro" id="IPR036197">
    <property type="entry name" value="NarG-like_sf"/>
</dbReference>
<gene>
    <name evidence="13" type="ORF">SE17_15925</name>
</gene>
<keyword evidence="3" id="KW-0004">4Fe-4S</keyword>
<dbReference type="AlphaFoldDB" id="A0A0P9F759"/>
<name>A0A0P9F759_9CHLR</name>
<evidence type="ECO:0000256" key="2">
    <source>
        <dbReference type="ARBA" id="ARBA00022475"/>
    </source>
</evidence>
<dbReference type="PANTHER" id="PTHR43255">
    <property type="entry name" value="IRON-SULFUR-BINDING OXIDOREDUCTASE FADF-RELATED-RELATED"/>
    <property type="match status" value="1"/>
</dbReference>
<dbReference type="SUPFAM" id="SSF103501">
    <property type="entry name" value="Respiratory nitrate reductase 1 gamma chain"/>
    <property type="match status" value="1"/>
</dbReference>
<comment type="subcellular location">
    <subcellularLocation>
        <location evidence="1">Cell membrane</location>
        <topology evidence="1">Multi-pass membrane protein</topology>
    </subcellularLocation>
</comment>
<sequence length="735" mass="82142">MTEAVRQIYWNVGEGFAPLALYLSALVALAVMTWGMLRDVARWRRGKPDARISELPARLVESLSQVFGQKRVLKDRRPGTMHALIFFGFLALFIGTDIIAVEEDFSIPLMGPQAGQILAGSFYQWYELILDTMGLVFLAGLVWAAWRRYQTKPDRLNNRQTDLWVLATLLYITATGFLLEGLRLANQSIGDIPVYQQAWAGNSYFGYGLATVFRTIGLGGGSGVALGLHGLFWYTHMLVTFAFIASIPFSKFKHIFYTPLNTFFRDTAPKGALMPIPDLEGEIEKDEPALGLATLADFTWKQRLDFDACMQCGRCQRKCPAYASGSELSPKFLITKMADLMRGEPILLRDGSVARVHQNVVADGTSEKGEAGQPADEREKYRIITGDAETIPLYEHGLFTENELWSCTTCRACMEECPAMIEHVDQIVGFRRNLAMIQSEVPGNVKRVLEGIERQGNPWRLPARDRMAWADGLDVPTMGEKENVDVLYWVGCAPSYDDRSKRVARTMIELFTRAGVDFAVLGEEETCTGDPARRMGEELLFQEMAKTNVGTFGQYTFKRLVTTCAHCYNTIKNEYNQFGGRAGIDYEVIHHTDFLAQLVADGKLTPTEKVEQRVTYHDPCYIGRYNDVYDAPRSVLQAIPGLELVEAPDWNRERAMCCGGGGGNAWMEGWGKKGINVIRLEQMQKAEPTTVAVACPFCMVMFEDAAKNTGVDETLARKDVAELLLEALPKHAAES</sequence>
<evidence type="ECO:0000256" key="10">
    <source>
        <dbReference type="ARBA" id="ARBA00023136"/>
    </source>
</evidence>
<protein>
    <recommendedName>
        <fullName evidence="12">4Fe-4S ferredoxin-type domain-containing protein</fullName>
    </recommendedName>
</protein>
<keyword evidence="6 11" id="KW-1133">Transmembrane helix</keyword>
<evidence type="ECO:0000256" key="6">
    <source>
        <dbReference type="ARBA" id="ARBA00022989"/>
    </source>
</evidence>
<dbReference type="Gene3D" id="1.20.950.20">
    <property type="entry name" value="Transmembrane di-heme cytochromes, Chain C"/>
    <property type="match status" value="1"/>
</dbReference>
<feature type="transmembrane region" description="Helical" evidence="11">
    <location>
        <begin position="19"/>
        <end position="37"/>
    </location>
</feature>
<keyword evidence="2" id="KW-1003">Cell membrane</keyword>
<dbReference type="Gene3D" id="1.10.1060.10">
    <property type="entry name" value="Alpha-helical ferredoxin"/>
    <property type="match status" value="1"/>
</dbReference>
<evidence type="ECO:0000256" key="5">
    <source>
        <dbReference type="ARBA" id="ARBA00022723"/>
    </source>
</evidence>
<keyword evidence="8" id="KW-0408">Iron</keyword>
<proteinExistence type="predicted"/>
<keyword evidence="4 11" id="KW-0812">Transmembrane</keyword>
<dbReference type="GO" id="GO:0016491">
    <property type="term" value="F:oxidoreductase activity"/>
    <property type="evidence" value="ECO:0007669"/>
    <property type="project" value="UniProtKB-KW"/>
</dbReference>
<dbReference type="Proteomes" id="UP000050509">
    <property type="component" value="Unassembled WGS sequence"/>
</dbReference>
<dbReference type="PROSITE" id="PS51379">
    <property type="entry name" value="4FE4S_FER_2"/>
    <property type="match status" value="1"/>
</dbReference>
<dbReference type="PATRIC" id="fig|186479.3.peg.9073"/>
<feature type="transmembrane region" description="Helical" evidence="11">
    <location>
        <begin position="80"/>
        <end position="101"/>
    </location>
</feature>
<dbReference type="GO" id="GO:0046872">
    <property type="term" value="F:metal ion binding"/>
    <property type="evidence" value="ECO:0007669"/>
    <property type="project" value="UniProtKB-KW"/>
</dbReference>
<keyword evidence="9" id="KW-0411">Iron-sulfur</keyword>
<dbReference type="InterPro" id="IPR017900">
    <property type="entry name" value="4Fe4S_Fe_S_CS"/>
</dbReference>
<dbReference type="GO" id="GO:0051539">
    <property type="term" value="F:4 iron, 4 sulfur cluster binding"/>
    <property type="evidence" value="ECO:0007669"/>
    <property type="project" value="UniProtKB-KW"/>
</dbReference>
<feature type="transmembrane region" description="Helical" evidence="11">
    <location>
        <begin position="204"/>
        <end position="224"/>
    </location>
</feature>
<feature type="domain" description="4Fe-4S ferredoxin-type" evidence="12">
    <location>
        <begin position="300"/>
        <end position="331"/>
    </location>
</feature>
<dbReference type="SUPFAM" id="SSF46548">
    <property type="entry name" value="alpha-helical ferredoxin"/>
    <property type="match status" value="1"/>
</dbReference>
<dbReference type="InterPro" id="IPR051460">
    <property type="entry name" value="HdrC_iron-sulfur_subunit"/>
</dbReference>
<comment type="caution">
    <text evidence="13">The sequence shown here is derived from an EMBL/GenBank/DDBJ whole genome shotgun (WGS) entry which is preliminary data.</text>
</comment>
<feature type="transmembrane region" description="Helical" evidence="11">
    <location>
        <begin position="121"/>
        <end position="143"/>
    </location>
</feature>
<evidence type="ECO:0000256" key="4">
    <source>
        <dbReference type="ARBA" id="ARBA00022692"/>
    </source>
</evidence>
<dbReference type="InterPro" id="IPR023234">
    <property type="entry name" value="NarG-like_domain"/>
</dbReference>
<evidence type="ECO:0000259" key="12">
    <source>
        <dbReference type="PROSITE" id="PS51379"/>
    </source>
</evidence>
<feature type="transmembrane region" description="Helical" evidence="11">
    <location>
        <begin position="231"/>
        <end position="249"/>
    </location>
</feature>
<evidence type="ECO:0000256" key="1">
    <source>
        <dbReference type="ARBA" id="ARBA00004651"/>
    </source>
</evidence>
<dbReference type="Pfam" id="PF02754">
    <property type="entry name" value="CCG"/>
    <property type="match status" value="2"/>
</dbReference>
<keyword evidence="7" id="KW-0560">Oxidoreductase</keyword>
<keyword evidence="14" id="KW-1185">Reference proteome</keyword>
<evidence type="ECO:0000313" key="14">
    <source>
        <dbReference type="Proteomes" id="UP000050509"/>
    </source>
</evidence>
<dbReference type="GO" id="GO:0005886">
    <property type="term" value="C:plasma membrane"/>
    <property type="evidence" value="ECO:0007669"/>
    <property type="project" value="UniProtKB-SubCell"/>
</dbReference>
<feature type="transmembrane region" description="Helical" evidence="11">
    <location>
        <begin position="163"/>
        <end position="184"/>
    </location>
</feature>
<keyword evidence="10 11" id="KW-0472">Membrane</keyword>
<dbReference type="Pfam" id="PF02665">
    <property type="entry name" value="Nitrate_red_gam"/>
    <property type="match status" value="1"/>
</dbReference>
<dbReference type="InterPro" id="IPR017896">
    <property type="entry name" value="4Fe4S_Fe-S-bd"/>
</dbReference>
<organism evidence="13 14">
    <name type="scientific">Kouleothrix aurantiaca</name>
    <dbReference type="NCBI Taxonomy" id="186479"/>
    <lineage>
        <taxon>Bacteria</taxon>
        <taxon>Bacillati</taxon>
        <taxon>Chloroflexota</taxon>
        <taxon>Chloroflexia</taxon>
        <taxon>Chloroflexales</taxon>
        <taxon>Roseiflexineae</taxon>
        <taxon>Roseiflexaceae</taxon>
        <taxon>Kouleothrix</taxon>
    </lineage>
</organism>
<evidence type="ECO:0000256" key="8">
    <source>
        <dbReference type="ARBA" id="ARBA00023004"/>
    </source>
</evidence>
<evidence type="ECO:0000256" key="11">
    <source>
        <dbReference type="SAM" id="Phobius"/>
    </source>
</evidence>
<keyword evidence="5" id="KW-0479">Metal-binding</keyword>
<reference evidence="13 14" key="1">
    <citation type="submission" date="2015-09" db="EMBL/GenBank/DDBJ databases">
        <title>Draft genome sequence of Kouleothrix aurantiaca JCM 19913.</title>
        <authorList>
            <person name="Hemp J."/>
        </authorList>
    </citation>
    <scope>NUCLEOTIDE SEQUENCE [LARGE SCALE GENOMIC DNA]</scope>
    <source>
        <strain evidence="13 14">COM-B</strain>
    </source>
</reference>
<evidence type="ECO:0000313" key="13">
    <source>
        <dbReference type="EMBL" id="KPV52366.1"/>
    </source>
</evidence>
<dbReference type="PROSITE" id="PS00198">
    <property type="entry name" value="4FE4S_FER_1"/>
    <property type="match status" value="1"/>
</dbReference>
<accession>A0A0P9F759</accession>
<evidence type="ECO:0000256" key="3">
    <source>
        <dbReference type="ARBA" id="ARBA00022485"/>
    </source>
</evidence>
<dbReference type="InterPro" id="IPR004017">
    <property type="entry name" value="Cys_rich_dom"/>
</dbReference>
<dbReference type="EMBL" id="LJCR01000569">
    <property type="protein sequence ID" value="KPV52366.1"/>
    <property type="molecule type" value="Genomic_DNA"/>
</dbReference>
<evidence type="ECO:0000256" key="7">
    <source>
        <dbReference type="ARBA" id="ARBA00023002"/>
    </source>
</evidence>
<dbReference type="PANTHER" id="PTHR43255:SF1">
    <property type="entry name" value="IRON-SULFUR-BINDING OXIDOREDUCTASE FADF-RELATED"/>
    <property type="match status" value="1"/>
</dbReference>